<dbReference type="PROSITE" id="PS50011">
    <property type="entry name" value="PROTEIN_KINASE_DOM"/>
    <property type="match status" value="1"/>
</dbReference>
<accession>A0ABS1NLS4</accession>
<feature type="domain" description="Protein kinase" evidence="2">
    <location>
        <begin position="227"/>
        <end position="508"/>
    </location>
</feature>
<dbReference type="PANTHER" id="PTHR12736:SF7">
    <property type="entry name" value="LANC-LIKE PROTEIN 3"/>
    <property type="match status" value="1"/>
</dbReference>
<name>A0ABS1NLS4_9ACTN</name>
<dbReference type="EMBL" id="JAERRF010000024">
    <property type="protein sequence ID" value="MBL1101057.1"/>
    <property type="molecule type" value="Genomic_DNA"/>
</dbReference>
<dbReference type="PRINTS" id="PR01950">
    <property type="entry name" value="LANCSUPER"/>
</dbReference>
<dbReference type="InterPro" id="IPR057929">
    <property type="entry name" value="RamC_N"/>
</dbReference>
<dbReference type="Gene3D" id="1.10.510.10">
    <property type="entry name" value="Transferase(Phosphotransferase) domain 1"/>
    <property type="match status" value="1"/>
</dbReference>
<dbReference type="InterPro" id="IPR007822">
    <property type="entry name" value="LANC-like"/>
</dbReference>
<dbReference type="InterPro" id="IPR058053">
    <property type="entry name" value="RamC_C"/>
</dbReference>
<dbReference type="InterPro" id="IPR000719">
    <property type="entry name" value="Prot_kinase_dom"/>
</dbReference>
<evidence type="ECO:0000313" key="4">
    <source>
        <dbReference type="Proteomes" id="UP000634229"/>
    </source>
</evidence>
<dbReference type="Pfam" id="PF05147">
    <property type="entry name" value="LANC_like"/>
    <property type="match status" value="1"/>
</dbReference>
<evidence type="ECO:0000259" key="2">
    <source>
        <dbReference type="PROSITE" id="PS50011"/>
    </source>
</evidence>
<organism evidence="3 4">
    <name type="scientific">Streptomyces coffeae</name>
    <dbReference type="NCBI Taxonomy" id="621382"/>
    <lineage>
        <taxon>Bacteria</taxon>
        <taxon>Bacillati</taxon>
        <taxon>Actinomycetota</taxon>
        <taxon>Actinomycetes</taxon>
        <taxon>Kitasatosporales</taxon>
        <taxon>Streptomycetaceae</taxon>
        <taxon>Streptomyces</taxon>
    </lineage>
</organism>
<dbReference type="InterPro" id="IPR011009">
    <property type="entry name" value="Kinase-like_dom_sf"/>
</dbReference>
<dbReference type="RefSeq" id="WP_201880302.1">
    <property type="nucleotide sequence ID" value="NZ_JAERRF010000024.1"/>
</dbReference>
<sequence>MTVPDDEWEVSDHSYVDHFLRIRDERVRLHGWRHRPDRIWCYVSPPGVATQVQGWKIHVSATPRSAVQVLTAASRVLLDRRVPFKFACGLRQLRTLLSIRMDRGSGGKFITVYPEGPQQFAELLEALHEATAGLEGPAILSDRRYRPDSLVHYRYGGFSAEQRVLDVDGSYAFMLVSPDGQWTRDERKAWYSPPAWAPAPLPENEPPPSSPGSGSRGPARVKLHDRFVVHEAIRHSNRGGVYRALDELTGRTVVIKEARPFVGAELDGTDARDYLRNEHRTLRGLEPLDIAVRPVAFFEYQKHSFLAEEEVPGVTLRAWVEAVLKSEHTRTMPFERVLPVAKRLVELAAAVHDKGLVFRDFTPNNVMVRPDAELVLIDTEFMAVPGERVTRVQTWSYAAPEETAAGPVRGPAPPQTADLYSIGASLFYLCTGVHPVVPSDGRLEEHAFGGGPPGVGEPRRPYDTRVDFLVRAVSSGHPALRVFAPLVLGLLKERPEQRLTLHQVQELLDGIDPQPSHEAAEPLRLPTADQDRLLTDGWAQLVAGMTPDDQESLWPAPPMEGRIFDTLALQAGSAGALEVIRQAARATGRQRLREVLRTGLEWLDARADRSRRELPGLYFGRAGTYWAMYEAADDLEDAGIQARSLERIKRLPVAWANPDITHGVAGGGLAQLHLWRRTRDDDLRERVLICVDSVMATRAPDGLVWPVPAMMGAAGGLTHYGFAHGVAGICAFLLSVSRELDRPDALASAVAGGDFLLSQARSHGDGVLWPTAQTDDPEPGPADGVCWWCSGAAGIGTFLIRLWRATGDGRYRDAAHRAAVSTRKEKWFLTASHCHGLAGNGEFLLDMAAATGERRYREWAEEYATALYRLCALHQGRLVVPDETNAGMTYSYNLGMSGPIAFLHRLRYGGERWWMVDDFALPGRDER</sequence>
<dbReference type="SUPFAM" id="SSF158745">
    <property type="entry name" value="LanC-like"/>
    <property type="match status" value="1"/>
</dbReference>
<comment type="caution">
    <text evidence="3">The sequence shown here is derived from an EMBL/GenBank/DDBJ whole genome shotgun (WGS) entry which is preliminary data.</text>
</comment>
<dbReference type="SMART" id="SM00220">
    <property type="entry name" value="S_TKc"/>
    <property type="match status" value="1"/>
</dbReference>
<evidence type="ECO:0000313" key="3">
    <source>
        <dbReference type="EMBL" id="MBL1101057.1"/>
    </source>
</evidence>
<feature type="region of interest" description="Disordered" evidence="1">
    <location>
        <begin position="198"/>
        <end position="218"/>
    </location>
</feature>
<dbReference type="PANTHER" id="PTHR12736">
    <property type="entry name" value="LANC-LIKE PROTEIN"/>
    <property type="match status" value="1"/>
</dbReference>
<keyword evidence="4" id="KW-1185">Reference proteome</keyword>
<feature type="compositionally biased region" description="Pro residues" evidence="1">
    <location>
        <begin position="198"/>
        <end position="210"/>
    </location>
</feature>
<dbReference type="Pfam" id="PF00069">
    <property type="entry name" value="Pkinase"/>
    <property type="match status" value="1"/>
</dbReference>
<evidence type="ECO:0000256" key="1">
    <source>
        <dbReference type="SAM" id="MobiDB-lite"/>
    </source>
</evidence>
<gene>
    <name evidence="3" type="primary">lanL</name>
    <name evidence="3" type="ORF">JK363_31220</name>
</gene>
<protein>
    <submittedName>
        <fullName evidence="3">Class IV lanthionine synthetase LanL</fullName>
    </submittedName>
</protein>
<dbReference type="Gene3D" id="1.50.10.20">
    <property type="match status" value="1"/>
</dbReference>
<dbReference type="Pfam" id="PF25816">
    <property type="entry name" value="RamC_N"/>
    <property type="match status" value="1"/>
</dbReference>
<dbReference type="SMART" id="SM01260">
    <property type="entry name" value="LANC_like"/>
    <property type="match status" value="1"/>
</dbReference>
<dbReference type="SUPFAM" id="SSF56112">
    <property type="entry name" value="Protein kinase-like (PK-like)"/>
    <property type="match status" value="1"/>
</dbReference>
<dbReference type="CDD" id="cd04791">
    <property type="entry name" value="LanC_SerThrkinase"/>
    <property type="match status" value="1"/>
</dbReference>
<reference evidence="3 4" key="1">
    <citation type="submission" date="2021-01" db="EMBL/GenBank/DDBJ databases">
        <title>WGS of actinomycetes isolated from Thailand.</title>
        <authorList>
            <person name="Thawai C."/>
        </authorList>
    </citation>
    <scope>NUCLEOTIDE SEQUENCE [LARGE SCALE GENOMIC DNA]</scope>
    <source>
        <strain evidence="3 4">CA1R205</strain>
    </source>
</reference>
<proteinExistence type="predicted"/>
<dbReference type="Proteomes" id="UP000634229">
    <property type="component" value="Unassembled WGS sequence"/>
</dbReference>
<dbReference type="NCBIfam" id="NF038150">
    <property type="entry name" value="lanthi_synth_IV"/>
    <property type="match status" value="1"/>
</dbReference>